<evidence type="ECO:0000256" key="2">
    <source>
        <dbReference type="ARBA" id="ARBA00022741"/>
    </source>
</evidence>
<evidence type="ECO:0000259" key="4">
    <source>
        <dbReference type="PROSITE" id="PS50893"/>
    </source>
</evidence>
<dbReference type="InterPro" id="IPR003439">
    <property type="entry name" value="ABC_transporter-like_ATP-bd"/>
</dbReference>
<dbReference type="Proteomes" id="UP000585638">
    <property type="component" value="Unassembled WGS sequence"/>
</dbReference>
<evidence type="ECO:0000313" key="6">
    <source>
        <dbReference type="Proteomes" id="UP000585638"/>
    </source>
</evidence>
<evidence type="ECO:0000256" key="1">
    <source>
        <dbReference type="ARBA" id="ARBA00022448"/>
    </source>
</evidence>
<dbReference type="GO" id="GO:0016887">
    <property type="term" value="F:ATP hydrolysis activity"/>
    <property type="evidence" value="ECO:0007669"/>
    <property type="project" value="InterPro"/>
</dbReference>
<dbReference type="SMART" id="SM00382">
    <property type="entry name" value="AAA"/>
    <property type="match status" value="1"/>
</dbReference>
<dbReference type="PANTHER" id="PTHR24220">
    <property type="entry name" value="IMPORT ATP-BINDING PROTEIN"/>
    <property type="match status" value="1"/>
</dbReference>
<dbReference type="AlphaFoldDB" id="A0A7W9NJZ5"/>
<keyword evidence="6" id="KW-1185">Reference proteome</keyword>
<organism evidence="5 6">
    <name type="scientific">Kutzneria kofuensis</name>
    <dbReference type="NCBI Taxonomy" id="103725"/>
    <lineage>
        <taxon>Bacteria</taxon>
        <taxon>Bacillati</taxon>
        <taxon>Actinomycetota</taxon>
        <taxon>Actinomycetes</taxon>
        <taxon>Pseudonocardiales</taxon>
        <taxon>Pseudonocardiaceae</taxon>
        <taxon>Kutzneria</taxon>
    </lineage>
</organism>
<dbReference type="PROSITE" id="PS50893">
    <property type="entry name" value="ABC_TRANSPORTER_2"/>
    <property type="match status" value="1"/>
</dbReference>
<keyword evidence="2" id="KW-0547">Nucleotide-binding</keyword>
<dbReference type="Pfam" id="PF00005">
    <property type="entry name" value="ABC_tran"/>
    <property type="match status" value="1"/>
</dbReference>
<dbReference type="Gene3D" id="3.40.50.300">
    <property type="entry name" value="P-loop containing nucleotide triphosphate hydrolases"/>
    <property type="match status" value="1"/>
</dbReference>
<name>A0A7W9NJZ5_9PSEU</name>
<sequence>MSEAITAMDLVKVYGQGPAQVRALDGVSVAFGRARLTAIVGPSGSGKSTLMQCLAGLDTPTSGRVLLGDTDLTALPDRRLTRLRLDRVGFVFQSFNLLPQLTARENILLPAGLAGRSVDKGRFRDLVEMLGIGDRLRHLPSELSGGQQQRVAIARAMLGRPEVIFADEPTGNLDSAAGEQVLELLRTAVRDFGQTTVMVTHDQVAASYADRIVTMADGRVAA</sequence>
<dbReference type="InterPro" id="IPR003593">
    <property type="entry name" value="AAA+_ATPase"/>
</dbReference>
<dbReference type="SUPFAM" id="SSF52540">
    <property type="entry name" value="P-loop containing nucleoside triphosphate hydrolases"/>
    <property type="match status" value="1"/>
</dbReference>
<dbReference type="GO" id="GO:0005524">
    <property type="term" value="F:ATP binding"/>
    <property type="evidence" value="ECO:0007669"/>
    <property type="project" value="UniProtKB-KW"/>
</dbReference>
<proteinExistence type="predicted"/>
<dbReference type="GO" id="GO:0005886">
    <property type="term" value="C:plasma membrane"/>
    <property type="evidence" value="ECO:0007669"/>
    <property type="project" value="TreeGrafter"/>
</dbReference>
<protein>
    <submittedName>
        <fullName evidence="5">Putative ABC transport system ATP-binding protein</fullName>
    </submittedName>
</protein>
<evidence type="ECO:0000313" key="5">
    <source>
        <dbReference type="EMBL" id="MBB5894831.1"/>
    </source>
</evidence>
<dbReference type="RefSeq" id="WP_184866704.1">
    <property type="nucleotide sequence ID" value="NZ_BAAAWY010000002.1"/>
</dbReference>
<dbReference type="InterPro" id="IPR017911">
    <property type="entry name" value="MacB-like_ATP-bd"/>
</dbReference>
<accession>A0A7W9NJZ5</accession>
<dbReference type="FunFam" id="3.40.50.300:FF:000032">
    <property type="entry name" value="Export ABC transporter ATP-binding protein"/>
    <property type="match status" value="1"/>
</dbReference>
<dbReference type="CDD" id="cd03255">
    <property type="entry name" value="ABC_MJ0796_LolCDE_FtsE"/>
    <property type="match status" value="1"/>
</dbReference>
<reference evidence="5 6" key="1">
    <citation type="submission" date="2020-08" db="EMBL/GenBank/DDBJ databases">
        <title>Sequencing the genomes of 1000 actinobacteria strains.</title>
        <authorList>
            <person name="Klenk H.-P."/>
        </authorList>
    </citation>
    <scope>NUCLEOTIDE SEQUENCE [LARGE SCALE GENOMIC DNA]</scope>
    <source>
        <strain evidence="5 6">DSM 43851</strain>
    </source>
</reference>
<dbReference type="InterPro" id="IPR027417">
    <property type="entry name" value="P-loop_NTPase"/>
</dbReference>
<keyword evidence="3 5" id="KW-0067">ATP-binding</keyword>
<dbReference type="GO" id="GO:0098796">
    <property type="term" value="C:membrane protein complex"/>
    <property type="evidence" value="ECO:0007669"/>
    <property type="project" value="UniProtKB-ARBA"/>
</dbReference>
<dbReference type="InterPro" id="IPR017871">
    <property type="entry name" value="ABC_transporter-like_CS"/>
</dbReference>
<gene>
    <name evidence="5" type="ORF">BJ998_006027</name>
</gene>
<dbReference type="GO" id="GO:0022857">
    <property type="term" value="F:transmembrane transporter activity"/>
    <property type="evidence" value="ECO:0007669"/>
    <property type="project" value="TreeGrafter"/>
</dbReference>
<dbReference type="EMBL" id="JACHIR010000001">
    <property type="protein sequence ID" value="MBB5894831.1"/>
    <property type="molecule type" value="Genomic_DNA"/>
</dbReference>
<dbReference type="PANTHER" id="PTHR24220:SF685">
    <property type="entry name" value="ABC TRANSPORTER RELATED"/>
    <property type="match status" value="1"/>
</dbReference>
<dbReference type="InterPro" id="IPR015854">
    <property type="entry name" value="ABC_transpr_LolD-like"/>
</dbReference>
<evidence type="ECO:0000256" key="3">
    <source>
        <dbReference type="ARBA" id="ARBA00022840"/>
    </source>
</evidence>
<keyword evidence="1" id="KW-0813">Transport</keyword>
<feature type="domain" description="ABC transporter" evidence="4">
    <location>
        <begin position="5"/>
        <end position="222"/>
    </location>
</feature>
<comment type="caution">
    <text evidence="5">The sequence shown here is derived from an EMBL/GenBank/DDBJ whole genome shotgun (WGS) entry which is preliminary data.</text>
</comment>
<dbReference type="PROSITE" id="PS00211">
    <property type="entry name" value="ABC_TRANSPORTER_1"/>
    <property type="match status" value="1"/>
</dbReference>